<protein>
    <recommendedName>
        <fullName evidence="5">HCP-like protein</fullName>
    </recommendedName>
</protein>
<proteinExistence type="inferred from homology"/>
<evidence type="ECO:0000256" key="1">
    <source>
        <dbReference type="ARBA" id="ARBA00038101"/>
    </source>
</evidence>
<dbReference type="SMART" id="SM00671">
    <property type="entry name" value="SEL1"/>
    <property type="match status" value="10"/>
</dbReference>
<dbReference type="AlphaFoldDB" id="A0A9P5S5H0"/>
<dbReference type="Proteomes" id="UP000748756">
    <property type="component" value="Unassembled WGS sequence"/>
</dbReference>
<gene>
    <name evidence="3" type="ORF">BG015_002248</name>
</gene>
<evidence type="ECO:0000313" key="4">
    <source>
        <dbReference type="Proteomes" id="UP000748756"/>
    </source>
</evidence>
<dbReference type="InterPro" id="IPR050767">
    <property type="entry name" value="Sel1_AlgK"/>
</dbReference>
<dbReference type="PANTHER" id="PTHR11102">
    <property type="entry name" value="SEL-1-LIKE PROTEIN"/>
    <property type="match status" value="1"/>
</dbReference>
<reference evidence="3" key="1">
    <citation type="journal article" date="2020" name="Fungal Divers.">
        <title>Resolving the Mortierellaceae phylogeny through synthesis of multi-gene phylogenetics and phylogenomics.</title>
        <authorList>
            <person name="Vandepol N."/>
            <person name="Liber J."/>
            <person name="Desiro A."/>
            <person name="Na H."/>
            <person name="Kennedy M."/>
            <person name="Barry K."/>
            <person name="Grigoriev I.V."/>
            <person name="Miller A.N."/>
            <person name="O'Donnell K."/>
            <person name="Stajich J.E."/>
            <person name="Bonito G."/>
        </authorList>
    </citation>
    <scope>NUCLEOTIDE SEQUENCE</scope>
    <source>
        <strain evidence="3">NRRL 6426</strain>
    </source>
</reference>
<dbReference type="InterPro" id="IPR006597">
    <property type="entry name" value="Sel1-like"/>
</dbReference>
<dbReference type="EMBL" id="JAAAUQ010000144">
    <property type="protein sequence ID" value="KAF9153942.1"/>
    <property type="molecule type" value="Genomic_DNA"/>
</dbReference>
<evidence type="ECO:0000313" key="3">
    <source>
        <dbReference type="EMBL" id="KAF9153942.1"/>
    </source>
</evidence>
<comment type="caution">
    <text evidence="3">The sequence shown here is derived from an EMBL/GenBank/DDBJ whole genome shotgun (WGS) entry which is preliminary data.</text>
</comment>
<dbReference type="OrthoDB" id="272077at2759"/>
<dbReference type="SUPFAM" id="SSF81901">
    <property type="entry name" value="HCP-like"/>
    <property type="match status" value="3"/>
</dbReference>
<dbReference type="PANTHER" id="PTHR11102:SF160">
    <property type="entry name" value="ERAD-ASSOCIATED E3 UBIQUITIN-PROTEIN LIGASE COMPONENT HRD3"/>
    <property type="match status" value="1"/>
</dbReference>
<keyword evidence="4" id="KW-1185">Reference proteome</keyword>
<dbReference type="Gene3D" id="1.25.40.10">
    <property type="entry name" value="Tetratricopeptide repeat domain"/>
    <property type="match status" value="4"/>
</dbReference>
<feature type="region of interest" description="Disordered" evidence="2">
    <location>
        <begin position="283"/>
        <end position="314"/>
    </location>
</feature>
<feature type="compositionally biased region" description="Polar residues" evidence="2">
    <location>
        <begin position="283"/>
        <end position="296"/>
    </location>
</feature>
<evidence type="ECO:0000256" key="2">
    <source>
        <dbReference type="SAM" id="MobiDB-lite"/>
    </source>
</evidence>
<name>A0A9P5S5H0_9FUNG</name>
<evidence type="ECO:0008006" key="5">
    <source>
        <dbReference type="Google" id="ProtNLM"/>
    </source>
</evidence>
<dbReference type="Pfam" id="PF08238">
    <property type="entry name" value="Sel1"/>
    <property type="match status" value="11"/>
</dbReference>
<sequence length="668" mass="74135">MDWYLRSADQGNSDVQLNIGYLYSTGQGVAQDDSQTMVWYEKVADQGNATAQYNLGGCMTTEKELLRICPRPLSGSAKRLKEGTWKRSRKSTLWSDKDMMLELILVTIRPIMHGARSNDTLTFMTVHENRPLVQAVRRVYETGQPTTPSNITYITCHPDSSSSGNNVILWEDIKTVFGDVAYVRSGSIVQTFLKGGDFKNLDPLRIRAVPGATLEVVVRGQPIYTEPTAQQKTSNRASLQELLRDALQETQKTTRHSKYSYIRNPVPARPPRTLKTAITQQLSTSISNPNTYNSPKVTPLSPPQPAPEDQPAHGATQDFISTMMTARTGCKYAQASLGIMYLDGLGVSQDYKQAKDWLLKAAEQGSADAQCNVGYIYENGKGIPHDPYKAALWFAMSAEQGLRFAQHNLGCLYRDGRGVPKDDTKAAELFLKAAEQGHSGAQENIGFAYDKGQGVPQDHAKAAEWYLKSAEQGSLFSQYNLGVLYRYGRGVKQDHDQSLAWYLKAAEQGSTDAMCAIGYNYQYGDGATQDYTQAMEWYVKAADLGNPTAQNNIAIMYDDGQGVPQDYEIAMDWFLKAAEQGLATAQNSLGVMYQYGQGVLQDYSLAVGWYREAADQGHADAQFNLGNMYEDGEGVEVDKTEAIMWYQKAAEQGNTNAKKRLELLERRA</sequence>
<dbReference type="InterPro" id="IPR011990">
    <property type="entry name" value="TPR-like_helical_dom_sf"/>
</dbReference>
<organism evidence="3 4">
    <name type="scientific">Linnemannia schmuckeri</name>
    <dbReference type="NCBI Taxonomy" id="64567"/>
    <lineage>
        <taxon>Eukaryota</taxon>
        <taxon>Fungi</taxon>
        <taxon>Fungi incertae sedis</taxon>
        <taxon>Mucoromycota</taxon>
        <taxon>Mortierellomycotina</taxon>
        <taxon>Mortierellomycetes</taxon>
        <taxon>Mortierellales</taxon>
        <taxon>Mortierellaceae</taxon>
        <taxon>Linnemannia</taxon>
    </lineage>
</organism>
<accession>A0A9P5S5H0</accession>
<comment type="similarity">
    <text evidence="1">Belongs to the sel-1 family.</text>
</comment>